<organism evidence="1 2">
    <name type="scientific">Diaporthe helianthi</name>
    <dbReference type="NCBI Taxonomy" id="158607"/>
    <lineage>
        <taxon>Eukaryota</taxon>
        <taxon>Fungi</taxon>
        <taxon>Dikarya</taxon>
        <taxon>Ascomycota</taxon>
        <taxon>Pezizomycotina</taxon>
        <taxon>Sordariomycetes</taxon>
        <taxon>Sordariomycetidae</taxon>
        <taxon>Diaporthales</taxon>
        <taxon>Diaporthaceae</taxon>
        <taxon>Diaporthe</taxon>
    </lineage>
</organism>
<dbReference type="AlphaFoldDB" id="A0A2P5HUC6"/>
<sequence>MPEAPIPILATGRSEVIGRMVVALMKPEYEVIQMTLASSIKDELPFLLKGKAPPNPSTTLGSGNWSSPPRALLIGGAYEDSDIDEIVKLVEGVDGAMEIPWLRVDAAKMEGPGPPPNPTPEQAAAYGKIVVQRMKDGLGRLREEGRLGEGNGGIHLV</sequence>
<reference evidence="1" key="1">
    <citation type="submission" date="2017-09" db="EMBL/GenBank/DDBJ databases">
        <title>Polyketide synthases of a Diaporthe helianthi virulent isolate.</title>
        <authorList>
            <person name="Baroncelli R."/>
        </authorList>
    </citation>
    <scope>NUCLEOTIDE SEQUENCE [LARGE SCALE GENOMIC DNA]</scope>
    <source>
        <strain evidence="1">7/96</strain>
    </source>
</reference>
<name>A0A2P5HUC6_DIAHE</name>
<dbReference type="Proteomes" id="UP000094444">
    <property type="component" value="Unassembled WGS sequence"/>
</dbReference>
<comment type="caution">
    <text evidence="1">The sequence shown here is derived from an EMBL/GenBank/DDBJ whole genome shotgun (WGS) entry which is preliminary data.</text>
</comment>
<proteinExistence type="predicted"/>
<gene>
    <name evidence="1" type="ORF">DHEL01_v207757</name>
</gene>
<keyword evidence="2" id="KW-1185">Reference proteome</keyword>
<evidence type="ECO:0000313" key="1">
    <source>
        <dbReference type="EMBL" id="POS73852.1"/>
    </source>
</evidence>
<dbReference type="InParanoid" id="A0A2P5HUC6"/>
<evidence type="ECO:0000313" key="2">
    <source>
        <dbReference type="Proteomes" id="UP000094444"/>
    </source>
</evidence>
<dbReference type="EMBL" id="MAVT02000724">
    <property type="protein sequence ID" value="POS73852.1"/>
    <property type="molecule type" value="Genomic_DNA"/>
</dbReference>
<accession>A0A2P5HUC6</accession>
<dbReference type="OrthoDB" id="3649348at2759"/>
<protein>
    <submittedName>
        <fullName evidence="1">Uncharacterized protein</fullName>
    </submittedName>
</protein>